<evidence type="ECO:0000313" key="19">
    <source>
        <dbReference type="EMBL" id="TNN37333.1"/>
    </source>
</evidence>
<keyword evidence="7" id="KW-0963">Cytoplasm</keyword>
<organism evidence="19 20">
    <name type="scientific">Liparis tanakae</name>
    <name type="common">Tanaka's snailfish</name>
    <dbReference type="NCBI Taxonomy" id="230148"/>
    <lineage>
        <taxon>Eukaryota</taxon>
        <taxon>Metazoa</taxon>
        <taxon>Chordata</taxon>
        <taxon>Craniata</taxon>
        <taxon>Vertebrata</taxon>
        <taxon>Euteleostomi</taxon>
        <taxon>Actinopterygii</taxon>
        <taxon>Neopterygii</taxon>
        <taxon>Teleostei</taxon>
        <taxon>Neoteleostei</taxon>
        <taxon>Acanthomorphata</taxon>
        <taxon>Eupercaria</taxon>
        <taxon>Perciformes</taxon>
        <taxon>Cottioidei</taxon>
        <taxon>Cottales</taxon>
        <taxon>Liparidae</taxon>
        <taxon>Liparis</taxon>
    </lineage>
</organism>
<evidence type="ECO:0000256" key="16">
    <source>
        <dbReference type="ARBA" id="ARBA00033203"/>
    </source>
</evidence>
<keyword evidence="9" id="KW-0493">Microtubule</keyword>
<keyword evidence="13" id="KW-0206">Cytoskeleton</keyword>
<dbReference type="GO" id="GO:0005737">
    <property type="term" value="C:cytoplasm"/>
    <property type="evidence" value="ECO:0007669"/>
    <property type="project" value="TreeGrafter"/>
</dbReference>
<dbReference type="SMART" id="SM00449">
    <property type="entry name" value="SPRY"/>
    <property type="match status" value="1"/>
</dbReference>
<comment type="caution">
    <text evidence="19">The sequence shown here is derived from an EMBL/GenBank/DDBJ whole genome shotgun (WGS) entry which is preliminary data.</text>
</comment>
<protein>
    <recommendedName>
        <fullName evidence="6">E3 ubiquitin-protein ligase Midline-1</fullName>
        <ecNumber evidence="5">2.3.2.27</ecNumber>
    </recommendedName>
    <alternativeName>
        <fullName evidence="14">RING finger protein Midline-1</fullName>
    </alternativeName>
    <alternativeName>
        <fullName evidence="16">RING-type E3 ubiquitin transferase Midline-1</fullName>
    </alternativeName>
    <alternativeName>
        <fullName evidence="15">Tripartite motif-containing protein 18</fullName>
    </alternativeName>
</protein>
<dbReference type="InterPro" id="IPR001870">
    <property type="entry name" value="B30.2/SPRY"/>
</dbReference>
<comment type="similarity">
    <text evidence="4">Belongs to the TRIM/RBCC family.</text>
</comment>
<evidence type="ECO:0000259" key="18">
    <source>
        <dbReference type="PROSITE" id="PS50853"/>
    </source>
</evidence>
<keyword evidence="12" id="KW-0175">Coiled coil</keyword>
<dbReference type="CDD" id="cd00063">
    <property type="entry name" value="FN3"/>
    <property type="match status" value="1"/>
</dbReference>
<dbReference type="PANTHER" id="PTHR24099:SF23">
    <property type="entry name" value="E3 UBIQUITIN-PROTEIN LIGASE MIDLINE-1"/>
    <property type="match status" value="1"/>
</dbReference>
<dbReference type="PROSITE" id="PS50853">
    <property type="entry name" value="FN3"/>
    <property type="match status" value="1"/>
</dbReference>
<dbReference type="GO" id="GO:0061630">
    <property type="term" value="F:ubiquitin protein ligase activity"/>
    <property type="evidence" value="ECO:0007669"/>
    <property type="project" value="UniProtKB-EC"/>
</dbReference>
<dbReference type="InterPro" id="IPR036116">
    <property type="entry name" value="FN3_sf"/>
</dbReference>
<dbReference type="Gene3D" id="2.60.40.10">
    <property type="entry name" value="Immunoglobulins"/>
    <property type="match status" value="1"/>
</dbReference>
<dbReference type="EMBL" id="SRLO01001501">
    <property type="protein sequence ID" value="TNN37333.1"/>
    <property type="molecule type" value="Genomic_DNA"/>
</dbReference>
<evidence type="ECO:0000256" key="12">
    <source>
        <dbReference type="ARBA" id="ARBA00023054"/>
    </source>
</evidence>
<dbReference type="PANTHER" id="PTHR24099">
    <property type="entry name" value="E3 UBIQUITIN-PROTEIN LIGASE TRIM36-RELATED"/>
    <property type="match status" value="1"/>
</dbReference>
<dbReference type="Gene3D" id="2.60.120.920">
    <property type="match status" value="1"/>
</dbReference>
<evidence type="ECO:0000256" key="3">
    <source>
        <dbReference type="ARBA" id="ARBA00004245"/>
    </source>
</evidence>
<accession>A0A4Z2F8Z6</accession>
<dbReference type="InterPro" id="IPR013783">
    <property type="entry name" value="Ig-like_fold"/>
</dbReference>
<dbReference type="PROSITE" id="PS50188">
    <property type="entry name" value="B302_SPRY"/>
    <property type="match status" value="1"/>
</dbReference>
<evidence type="ECO:0000256" key="13">
    <source>
        <dbReference type="ARBA" id="ARBA00023212"/>
    </source>
</evidence>
<dbReference type="OrthoDB" id="9049620at2759"/>
<dbReference type="SUPFAM" id="SSF49265">
    <property type="entry name" value="Fibronectin type III"/>
    <property type="match status" value="1"/>
</dbReference>
<dbReference type="InterPro" id="IPR003877">
    <property type="entry name" value="SPRY_dom"/>
</dbReference>
<dbReference type="InterPro" id="IPR013320">
    <property type="entry name" value="ConA-like_dom_sf"/>
</dbReference>
<evidence type="ECO:0000256" key="4">
    <source>
        <dbReference type="ARBA" id="ARBA00008518"/>
    </source>
</evidence>
<sequence>MIVPNIKQNHYTVHGLQSGTKYIFVVKAINQAGSRSSEPGTLKTNSQPFKLDPKSAHKKLKVSHDNLTVERDETTSKKGHSQERFTSQSSYGVVGNVYIDSGRHYWEALIGGSTWYAIGIAYKSAPKHEWIGKNSASWVLCRCNNSWVVRHNSKELGIEPSPHLRRVGVLLDYDAGYVTFYDAVGSQHLHTFHVSFVQPVCPVFNVWNKCLTILTGLPIPDHLEELEPDN</sequence>
<comment type="catalytic activity">
    <reaction evidence="1">
        <text>S-ubiquitinyl-[E2 ubiquitin-conjugating enzyme]-L-cysteine + [acceptor protein]-L-lysine = [E2 ubiquitin-conjugating enzyme]-L-cysteine + N(6)-ubiquitinyl-[acceptor protein]-L-lysine.</text>
        <dbReference type="EC" id="2.3.2.27"/>
    </reaction>
</comment>
<dbReference type="GO" id="GO:0005874">
    <property type="term" value="C:microtubule"/>
    <property type="evidence" value="ECO:0007669"/>
    <property type="project" value="UniProtKB-KW"/>
</dbReference>
<evidence type="ECO:0000256" key="8">
    <source>
        <dbReference type="ARBA" id="ARBA00022679"/>
    </source>
</evidence>
<evidence type="ECO:0000256" key="5">
    <source>
        <dbReference type="ARBA" id="ARBA00012483"/>
    </source>
</evidence>
<dbReference type="EC" id="2.3.2.27" evidence="5"/>
<reference evidence="19 20" key="1">
    <citation type="submission" date="2019-03" db="EMBL/GenBank/DDBJ databases">
        <title>First draft genome of Liparis tanakae, snailfish: a comprehensive survey of snailfish specific genes.</title>
        <authorList>
            <person name="Kim W."/>
            <person name="Song I."/>
            <person name="Jeong J.-H."/>
            <person name="Kim D."/>
            <person name="Kim S."/>
            <person name="Ryu S."/>
            <person name="Song J.Y."/>
            <person name="Lee S.K."/>
        </authorList>
    </citation>
    <scope>NUCLEOTIDE SEQUENCE [LARGE SCALE GENOMIC DNA]</scope>
    <source>
        <tissue evidence="19">Muscle</tissue>
    </source>
</reference>
<evidence type="ECO:0000259" key="17">
    <source>
        <dbReference type="PROSITE" id="PS50188"/>
    </source>
</evidence>
<evidence type="ECO:0000256" key="2">
    <source>
        <dbReference type="ARBA" id="ARBA00002369"/>
    </source>
</evidence>
<keyword evidence="11" id="KW-0833">Ubl conjugation pathway</keyword>
<dbReference type="InterPro" id="IPR043136">
    <property type="entry name" value="B30.2/SPRY_sf"/>
</dbReference>
<comment type="function">
    <text evidence="2">Has E3 ubiquitin ligase activity towards IGBP1, promoting its monoubiquitination, which results in deprotection of the catalytic subunit of protein phosphatase PP2A, and its subsequent degradation by polyubiquitination.</text>
</comment>
<dbReference type="Pfam" id="PF00622">
    <property type="entry name" value="SPRY"/>
    <property type="match status" value="1"/>
</dbReference>
<dbReference type="InterPro" id="IPR003961">
    <property type="entry name" value="FN3_dom"/>
</dbReference>
<evidence type="ECO:0000256" key="1">
    <source>
        <dbReference type="ARBA" id="ARBA00000900"/>
    </source>
</evidence>
<dbReference type="GO" id="GO:0070507">
    <property type="term" value="P:regulation of microtubule cytoskeleton organization"/>
    <property type="evidence" value="ECO:0007669"/>
    <property type="project" value="TreeGrafter"/>
</dbReference>
<evidence type="ECO:0000256" key="9">
    <source>
        <dbReference type="ARBA" id="ARBA00022701"/>
    </source>
</evidence>
<name>A0A4Z2F8Z6_9TELE</name>
<gene>
    <name evidence="19" type="primary">MID1_2</name>
    <name evidence="19" type="ORF">EYF80_052499</name>
</gene>
<dbReference type="Proteomes" id="UP000314294">
    <property type="component" value="Unassembled WGS sequence"/>
</dbReference>
<dbReference type="SUPFAM" id="SSF49899">
    <property type="entry name" value="Concanavalin A-like lectins/glucanases"/>
    <property type="match status" value="1"/>
</dbReference>
<evidence type="ECO:0000256" key="11">
    <source>
        <dbReference type="ARBA" id="ARBA00022786"/>
    </source>
</evidence>
<evidence type="ECO:0000313" key="20">
    <source>
        <dbReference type="Proteomes" id="UP000314294"/>
    </source>
</evidence>
<comment type="subcellular location">
    <subcellularLocation>
        <location evidence="3">Cytoplasm</location>
        <location evidence="3">Cytoskeleton</location>
    </subcellularLocation>
</comment>
<evidence type="ECO:0000256" key="14">
    <source>
        <dbReference type="ARBA" id="ARBA00031380"/>
    </source>
</evidence>
<keyword evidence="10" id="KW-0479">Metal-binding</keyword>
<dbReference type="InterPro" id="IPR003879">
    <property type="entry name" value="Butyrophylin_SPRY"/>
</dbReference>
<evidence type="ECO:0000256" key="7">
    <source>
        <dbReference type="ARBA" id="ARBA00022490"/>
    </source>
</evidence>
<evidence type="ECO:0000256" key="10">
    <source>
        <dbReference type="ARBA" id="ARBA00022723"/>
    </source>
</evidence>
<keyword evidence="20" id="KW-1185">Reference proteome</keyword>
<dbReference type="InterPro" id="IPR050617">
    <property type="entry name" value="E3_ligase_FN3/SPRY"/>
</dbReference>
<dbReference type="GO" id="GO:0046872">
    <property type="term" value="F:metal ion binding"/>
    <property type="evidence" value="ECO:0007669"/>
    <property type="project" value="UniProtKB-KW"/>
</dbReference>
<evidence type="ECO:0000256" key="6">
    <source>
        <dbReference type="ARBA" id="ARBA00013586"/>
    </source>
</evidence>
<feature type="domain" description="Fibronectin type-III" evidence="18">
    <location>
        <begin position="1"/>
        <end position="47"/>
    </location>
</feature>
<keyword evidence="8" id="KW-0808">Transferase</keyword>
<feature type="domain" description="B30.2/SPRY" evidence="17">
    <location>
        <begin position="29"/>
        <end position="222"/>
    </location>
</feature>
<dbReference type="PRINTS" id="PR01407">
    <property type="entry name" value="BUTYPHLNCDUF"/>
</dbReference>
<proteinExistence type="inferred from homology"/>
<evidence type="ECO:0000256" key="15">
    <source>
        <dbReference type="ARBA" id="ARBA00032675"/>
    </source>
</evidence>
<dbReference type="AlphaFoldDB" id="A0A4Z2F8Z6"/>